<feature type="transmembrane region" description="Helical" evidence="6">
    <location>
        <begin position="20"/>
        <end position="38"/>
    </location>
</feature>
<evidence type="ECO:0000256" key="4">
    <source>
        <dbReference type="ARBA" id="ARBA00022989"/>
    </source>
</evidence>
<name>A0ABD5Y033_9EURY</name>
<feature type="transmembrane region" description="Helical" evidence="6">
    <location>
        <begin position="282"/>
        <end position="303"/>
    </location>
</feature>
<dbReference type="InterPro" id="IPR013525">
    <property type="entry name" value="ABC2_TM"/>
</dbReference>
<evidence type="ECO:0000256" key="3">
    <source>
        <dbReference type="ARBA" id="ARBA00022692"/>
    </source>
</evidence>
<dbReference type="PANTHER" id="PTHR30294">
    <property type="entry name" value="MEMBRANE COMPONENT OF ABC TRANSPORTER YHHJ-RELATED"/>
    <property type="match status" value="1"/>
</dbReference>
<dbReference type="EMBL" id="JBHTAS010000001">
    <property type="protein sequence ID" value="MFC7139596.1"/>
    <property type="molecule type" value="Genomic_DNA"/>
</dbReference>
<feature type="transmembrane region" description="Helical" evidence="6">
    <location>
        <begin position="193"/>
        <end position="215"/>
    </location>
</feature>
<evidence type="ECO:0000313" key="9">
    <source>
        <dbReference type="Proteomes" id="UP001596432"/>
    </source>
</evidence>
<reference evidence="8 9" key="1">
    <citation type="journal article" date="2019" name="Int. J. Syst. Evol. Microbiol.">
        <title>The Global Catalogue of Microorganisms (GCM) 10K type strain sequencing project: providing services to taxonomists for standard genome sequencing and annotation.</title>
        <authorList>
            <consortium name="The Broad Institute Genomics Platform"/>
            <consortium name="The Broad Institute Genome Sequencing Center for Infectious Disease"/>
            <person name="Wu L."/>
            <person name="Ma J."/>
        </authorList>
    </citation>
    <scope>NUCLEOTIDE SEQUENCE [LARGE SCALE GENOMIC DNA]</scope>
    <source>
        <strain evidence="8 9">XZYJT29</strain>
    </source>
</reference>
<dbReference type="Gene3D" id="3.40.1710.10">
    <property type="entry name" value="abc type-2 transporter like domain"/>
    <property type="match status" value="1"/>
</dbReference>
<comment type="caution">
    <text evidence="8">The sequence shown here is derived from an EMBL/GenBank/DDBJ whole genome shotgun (WGS) entry which is preliminary data.</text>
</comment>
<gene>
    <name evidence="8" type="ORF">ACFQMA_07060</name>
</gene>
<accession>A0ABD5Y033</accession>
<keyword evidence="5 6" id="KW-0472">Membrane</keyword>
<feature type="transmembrane region" description="Helical" evidence="6">
    <location>
        <begin position="315"/>
        <end position="333"/>
    </location>
</feature>
<evidence type="ECO:0000256" key="5">
    <source>
        <dbReference type="ARBA" id="ARBA00023136"/>
    </source>
</evidence>
<dbReference type="PANTHER" id="PTHR30294:SF29">
    <property type="entry name" value="MULTIDRUG ABC TRANSPORTER PERMEASE YBHS-RELATED"/>
    <property type="match status" value="1"/>
</dbReference>
<protein>
    <submittedName>
        <fullName evidence="8">ABC transporter permease</fullName>
    </submittedName>
</protein>
<keyword evidence="4 6" id="KW-1133">Transmembrane helix</keyword>
<dbReference type="GO" id="GO:0005886">
    <property type="term" value="C:plasma membrane"/>
    <property type="evidence" value="ECO:0007669"/>
    <property type="project" value="UniProtKB-SubCell"/>
</dbReference>
<feature type="transmembrane region" description="Helical" evidence="6">
    <location>
        <begin position="369"/>
        <end position="389"/>
    </location>
</feature>
<dbReference type="Pfam" id="PF12698">
    <property type="entry name" value="ABC2_membrane_3"/>
    <property type="match status" value="1"/>
</dbReference>
<keyword evidence="9" id="KW-1185">Reference proteome</keyword>
<keyword evidence="2" id="KW-1003">Cell membrane</keyword>
<keyword evidence="3 6" id="KW-0812">Transmembrane</keyword>
<evidence type="ECO:0000256" key="1">
    <source>
        <dbReference type="ARBA" id="ARBA00004651"/>
    </source>
</evidence>
<evidence type="ECO:0000259" key="7">
    <source>
        <dbReference type="Pfam" id="PF12698"/>
    </source>
</evidence>
<dbReference type="Proteomes" id="UP001596432">
    <property type="component" value="Unassembled WGS sequence"/>
</dbReference>
<feature type="domain" description="ABC-2 type transporter transmembrane" evidence="7">
    <location>
        <begin position="24"/>
        <end position="389"/>
    </location>
</feature>
<evidence type="ECO:0000313" key="8">
    <source>
        <dbReference type="EMBL" id="MFC7139596.1"/>
    </source>
</evidence>
<dbReference type="InterPro" id="IPR051449">
    <property type="entry name" value="ABC-2_transporter_component"/>
</dbReference>
<evidence type="ECO:0000256" key="2">
    <source>
        <dbReference type="ARBA" id="ARBA00022475"/>
    </source>
</evidence>
<proteinExistence type="predicted"/>
<dbReference type="RefSeq" id="WP_274325180.1">
    <property type="nucleotide sequence ID" value="NZ_CP118158.1"/>
</dbReference>
<evidence type="ECO:0000256" key="6">
    <source>
        <dbReference type="SAM" id="Phobius"/>
    </source>
</evidence>
<dbReference type="AlphaFoldDB" id="A0ABD5Y033"/>
<comment type="subcellular location">
    <subcellularLocation>
        <location evidence="1">Cell membrane</location>
        <topology evidence="1">Multi-pass membrane protein</topology>
    </subcellularLocation>
</comment>
<sequence>MRPFTRLVWKEARELLRPRYILPILLLPLIFVGMGQGFSGVEAQLGQEPTVGVVDRDDGQYGDVVVATLDDESTLAHRTANGSVETAMNETTAAGGSAVVEIPENFTERIEAGERGRVHLYTSVESVSIVGIASSAQVEELLSQSAHNVTVAVTGATEAQLDPIEREHTTYVKGRQLSAPPGVVSTAFTSQFIFVPVIIMLAIVFSGQMVMNSMASETEHKTLETLLSMPVERRSIVAAKLVGGSVVGLIATALYTGGIAFSNLSIGEVGGNSALTLGAGDYVLIGVSLFFTLVGTLAVALCLGLFADSQQGAQMLLLPLSGLAIVPMFATMFTDVDVLGPAAKGVLLAIPFTHPIIAPKRLLFDDRGLVLAGIGYEIVFALAAVWLAVKLFESDRPITGNAGWLDRLIRLVQQ</sequence>
<dbReference type="GeneID" id="78819854"/>
<organism evidence="8 9">
    <name type="scientific">Halosimplex aquaticum</name>
    <dbReference type="NCBI Taxonomy" id="3026162"/>
    <lineage>
        <taxon>Archaea</taxon>
        <taxon>Methanobacteriati</taxon>
        <taxon>Methanobacteriota</taxon>
        <taxon>Stenosarchaea group</taxon>
        <taxon>Halobacteria</taxon>
        <taxon>Halobacteriales</taxon>
        <taxon>Haloarculaceae</taxon>
        <taxon>Halosimplex</taxon>
    </lineage>
</organism>
<feature type="transmembrane region" description="Helical" evidence="6">
    <location>
        <begin position="236"/>
        <end position="262"/>
    </location>
</feature>